<reference evidence="2 3" key="1">
    <citation type="submission" date="2020-06" db="EMBL/GenBank/DDBJ databases">
        <title>Taxonomy, biology and ecology of Rhodococcus bacteria occurring in California pistachio and other woody hosts as revealed by genome sequence analyses.</title>
        <authorList>
            <person name="Gai Y."/>
            <person name="Riely B."/>
        </authorList>
    </citation>
    <scope>NUCLEOTIDE SEQUENCE [LARGE SCALE GENOMIC DNA]</scope>
    <source>
        <strain evidence="2 3">BP-284</strain>
    </source>
</reference>
<sequence length="215" mass="22032">MAAQPQGDHQLYTDDTTGSTPVPAGLRIPPADRQAPIHSDPVAGPGRPPVMWLLGAHGGAGVSTLTRVWAPAADALGGWPAADRYRSVIIVARTHRTGLAAAHDLLLQAAAGLVGRCTVIGLALVPDAPGKLPKTLRRSADVVASAAPAVWSLPWVPDLRVHTADDLAPWSPAEPDPTPPGRLRAQVTSAAAPHPGLVAAGHAAFDAARTAATTR</sequence>
<proteinExistence type="predicted"/>
<name>A0ABS7NTA6_9NOCA</name>
<dbReference type="Proteomes" id="UP001520140">
    <property type="component" value="Unassembled WGS sequence"/>
</dbReference>
<dbReference type="RefSeq" id="WP_068103765.1">
    <property type="nucleotide sequence ID" value="NZ_JABUKE010000008.1"/>
</dbReference>
<dbReference type="Pfam" id="PF20373">
    <property type="entry name" value="DUF6668"/>
    <property type="match status" value="1"/>
</dbReference>
<evidence type="ECO:0000313" key="3">
    <source>
        <dbReference type="Proteomes" id="UP001520140"/>
    </source>
</evidence>
<evidence type="ECO:0000313" key="2">
    <source>
        <dbReference type="EMBL" id="MBY6321251.1"/>
    </source>
</evidence>
<organism evidence="2 3">
    <name type="scientific">Rhodococcoides kroppenstedtii</name>
    <dbReference type="NCBI Taxonomy" id="293050"/>
    <lineage>
        <taxon>Bacteria</taxon>
        <taxon>Bacillati</taxon>
        <taxon>Actinomycetota</taxon>
        <taxon>Actinomycetes</taxon>
        <taxon>Mycobacteriales</taxon>
        <taxon>Nocardiaceae</taxon>
        <taxon>Rhodococcoides</taxon>
    </lineage>
</organism>
<accession>A0ABS7NTA6</accession>
<dbReference type="EMBL" id="JABUKG010000009">
    <property type="protein sequence ID" value="MBY6321251.1"/>
    <property type="molecule type" value="Genomic_DNA"/>
</dbReference>
<dbReference type="InterPro" id="IPR046609">
    <property type="entry name" value="DUF6668"/>
</dbReference>
<comment type="caution">
    <text evidence="2">The sequence shown here is derived from an EMBL/GenBank/DDBJ whole genome shotgun (WGS) entry which is preliminary data.</text>
</comment>
<keyword evidence="3" id="KW-1185">Reference proteome</keyword>
<evidence type="ECO:0000256" key="1">
    <source>
        <dbReference type="SAM" id="MobiDB-lite"/>
    </source>
</evidence>
<protein>
    <submittedName>
        <fullName evidence="2">Uncharacterized protein</fullName>
    </submittedName>
</protein>
<feature type="region of interest" description="Disordered" evidence="1">
    <location>
        <begin position="1"/>
        <end position="42"/>
    </location>
</feature>
<gene>
    <name evidence="2" type="ORF">HQ605_10480</name>
</gene>